<name>A0ABX7PFH3_9ACTN</name>
<dbReference type="Proteomes" id="UP000662818">
    <property type="component" value="Chromosome"/>
</dbReference>
<organism evidence="2 3">
    <name type="scientific">Nocardioides aromaticivorans</name>
    <dbReference type="NCBI Taxonomy" id="200618"/>
    <lineage>
        <taxon>Bacteria</taxon>
        <taxon>Bacillati</taxon>
        <taxon>Actinomycetota</taxon>
        <taxon>Actinomycetes</taxon>
        <taxon>Propionibacteriales</taxon>
        <taxon>Nocardioidaceae</taxon>
        <taxon>Nocardioides</taxon>
    </lineage>
</organism>
<evidence type="ECO:0000313" key="3">
    <source>
        <dbReference type="Proteomes" id="UP000662818"/>
    </source>
</evidence>
<feature type="transmembrane region" description="Helical" evidence="1">
    <location>
        <begin position="12"/>
        <end position="32"/>
    </location>
</feature>
<evidence type="ECO:0000313" key="2">
    <source>
        <dbReference type="EMBL" id="QSR24693.1"/>
    </source>
</evidence>
<keyword evidence="1" id="KW-0812">Transmembrane</keyword>
<reference evidence="2 3" key="1">
    <citation type="submission" date="2017-06" db="EMBL/GenBank/DDBJ databases">
        <title>Complete Genome Sequence of the Soil Carbazole-Degrading Bacterium Nocardioides aromaticivorans IC177.</title>
        <authorList>
            <person name="Vejarano F."/>
            <person name="Suzuki-Minakuchi C."/>
            <person name="Ohtsubo Y."/>
            <person name="Tsuda M."/>
            <person name="Okada K."/>
            <person name="Nojiri H."/>
        </authorList>
    </citation>
    <scope>NUCLEOTIDE SEQUENCE [LARGE SCALE GENOMIC DNA]</scope>
    <source>
        <strain evidence="2 3">IC177</strain>
    </source>
</reference>
<sequence length="125" mass="12851">MQRQGRVRRFGAGLLVAFVVSLAVVVVVLVVSTSPDEARSARRPPRLGSPTATVVAESAGDFAVPSLALFDAPSGDRAVRPADGGPDIPVTVVEERDGTVVVSGDGLSDGLRVQLGAYVGLGQDR</sequence>
<accession>A0ABX7PFH3</accession>
<dbReference type="EMBL" id="CP022295">
    <property type="protein sequence ID" value="QSR24693.1"/>
    <property type="molecule type" value="Genomic_DNA"/>
</dbReference>
<evidence type="ECO:0000256" key="1">
    <source>
        <dbReference type="SAM" id="Phobius"/>
    </source>
</evidence>
<protein>
    <submittedName>
        <fullName evidence="2">Uncharacterized protein</fullName>
    </submittedName>
</protein>
<keyword evidence="1" id="KW-1133">Transmembrane helix</keyword>
<keyword evidence="3" id="KW-1185">Reference proteome</keyword>
<proteinExistence type="predicted"/>
<keyword evidence="1" id="KW-0472">Membrane</keyword>
<dbReference type="RefSeq" id="WP_207008600.1">
    <property type="nucleotide sequence ID" value="NZ_CP022295.1"/>
</dbReference>
<gene>
    <name evidence="2" type="ORF">CFH99_03545</name>
</gene>